<accession>A0AAV1WJS0</accession>
<name>A0AAV1WJS0_LUPLU</name>
<dbReference type="AlphaFoldDB" id="A0AAV1WJS0"/>
<evidence type="ECO:0000313" key="2">
    <source>
        <dbReference type="Proteomes" id="UP001497480"/>
    </source>
</evidence>
<keyword evidence="2" id="KW-1185">Reference proteome</keyword>
<dbReference type="Proteomes" id="UP001497480">
    <property type="component" value="Unassembled WGS sequence"/>
</dbReference>
<gene>
    <name evidence="1" type="ORF">LLUT_LOCUS10681</name>
</gene>
<dbReference type="EMBL" id="CAXHTB010000007">
    <property type="protein sequence ID" value="CAL0309621.1"/>
    <property type="molecule type" value="Genomic_DNA"/>
</dbReference>
<reference evidence="1 2" key="1">
    <citation type="submission" date="2024-03" db="EMBL/GenBank/DDBJ databases">
        <authorList>
            <person name="Martinez-Hernandez J."/>
        </authorList>
    </citation>
    <scope>NUCLEOTIDE SEQUENCE [LARGE SCALE GENOMIC DNA]</scope>
</reference>
<proteinExistence type="predicted"/>
<organism evidence="1 2">
    <name type="scientific">Lupinus luteus</name>
    <name type="common">European yellow lupine</name>
    <dbReference type="NCBI Taxonomy" id="3873"/>
    <lineage>
        <taxon>Eukaryota</taxon>
        <taxon>Viridiplantae</taxon>
        <taxon>Streptophyta</taxon>
        <taxon>Embryophyta</taxon>
        <taxon>Tracheophyta</taxon>
        <taxon>Spermatophyta</taxon>
        <taxon>Magnoliopsida</taxon>
        <taxon>eudicotyledons</taxon>
        <taxon>Gunneridae</taxon>
        <taxon>Pentapetalae</taxon>
        <taxon>rosids</taxon>
        <taxon>fabids</taxon>
        <taxon>Fabales</taxon>
        <taxon>Fabaceae</taxon>
        <taxon>Papilionoideae</taxon>
        <taxon>50 kb inversion clade</taxon>
        <taxon>genistoids sensu lato</taxon>
        <taxon>core genistoids</taxon>
        <taxon>Genisteae</taxon>
        <taxon>Lupinus</taxon>
    </lineage>
</organism>
<protein>
    <submittedName>
        <fullName evidence="1">Uncharacterized protein</fullName>
    </submittedName>
</protein>
<evidence type="ECO:0000313" key="1">
    <source>
        <dbReference type="EMBL" id="CAL0309621.1"/>
    </source>
</evidence>
<comment type="caution">
    <text evidence="1">The sequence shown here is derived from an EMBL/GenBank/DDBJ whole genome shotgun (WGS) entry which is preliminary data.</text>
</comment>
<sequence length="62" mass="6837">MGADAWEDVDPDEPLVLGEAVGTKRCVFCCMDYEGDESLTVLTPTLRMTLWLTGATLVSFHE</sequence>